<evidence type="ECO:0000256" key="1">
    <source>
        <dbReference type="SAM" id="MobiDB-lite"/>
    </source>
</evidence>
<dbReference type="GO" id="GO:0005524">
    <property type="term" value="F:ATP binding"/>
    <property type="evidence" value="ECO:0007669"/>
    <property type="project" value="UniProtKB-KW"/>
</dbReference>
<dbReference type="Gene3D" id="3.30.565.10">
    <property type="entry name" value="Histidine kinase-like ATPase, C-terminal domain"/>
    <property type="match status" value="1"/>
</dbReference>
<accession>A0ABU2S4J4</accession>
<sequence>MIRLSAAPSPAPTRAVEFAALPSRADQACRTVAAQLHEWRLPQLGDGAAAGVVRLLADARRHAGAGAEPPCTVELRLLWDRVAVSVRDHGPRAHHAPSVAAVPDSGGLRAHQDERGRTVWFTLPVPHPPTPPEAHAVRHPWAAHA</sequence>
<proteinExistence type="predicted"/>
<feature type="region of interest" description="Disordered" evidence="1">
    <location>
        <begin position="126"/>
        <end position="145"/>
    </location>
</feature>
<keyword evidence="2" id="KW-0547">Nucleotide-binding</keyword>
<dbReference type="RefSeq" id="WP_311617139.1">
    <property type="nucleotide sequence ID" value="NZ_JAVREV010000004.1"/>
</dbReference>
<dbReference type="InterPro" id="IPR036890">
    <property type="entry name" value="HATPase_C_sf"/>
</dbReference>
<evidence type="ECO:0000313" key="3">
    <source>
        <dbReference type="Proteomes" id="UP001183615"/>
    </source>
</evidence>
<name>A0ABU2S4J4_9ACTN</name>
<keyword evidence="2" id="KW-0067">ATP-binding</keyword>
<gene>
    <name evidence="2" type="ORF">RM779_08950</name>
</gene>
<organism evidence="2 3">
    <name type="scientific">Streptomyces johnsoniae</name>
    <dbReference type="NCBI Taxonomy" id="3075532"/>
    <lineage>
        <taxon>Bacteria</taxon>
        <taxon>Bacillati</taxon>
        <taxon>Actinomycetota</taxon>
        <taxon>Actinomycetes</taxon>
        <taxon>Kitasatosporales</taxon>
        <taxon>Streptomycetaceae</taxon>
        <taxon>Streptomyces</taxon>
    </lineage>
</organism>
<keyword evidence="3" id="KW-1185">Reference proteome</keyword>
<evidence type="ECO:0000313" key="2">
    <source>
        <dbReference type="EMBL" id="MDT0442724.1"/>
    </source>
</evidence>
<dbReference type="Proteomes" id="UP001183615">
    <property type="component" value="Unassembled WGS sequence"/>
</dbReference>
<protein>
    <submittedName>
        <fullName evidence="2">ATP-binding protein</fullName>
    </submittedName>
</protein>
<comment type="caution">
    <text evidence="2">The sequence shown here is derived from an EMBL/GenBank/DDBJ whole genome shotgun (WGS) entry which is preliminary data.</text>
</comment>
<dbReference type="EMBL" id="JAVREV010000004">
    <property type="protein sequence ID" value="MDT0442724.1"/>
    <property type="molecule type" value="Genomic_DNA"/>
</dbReference>
<reference evidence="3" key="1">
    <citation type="submission" date="2023-07" db="EMBL/GenBank/DDBJ databases">
        <title>30 novel species of actinomycetes from the DSMZ collection.</title>
        <authorList>
            <person name="Nouioui I."/>
        </authorList>
    </citation>
    <scope>NUCLEOTIDE SEQUENCE [LARGE SCALE GENOMIC DNA]</scope>
    <source>
        <strain evidence="3">DSM 41886</strain>
    </source>
</reference>